<evidence type="ECO:0000313" key="3">
    <source>
        <dbReference type="Proteomes" id="UP000192707"/>
    </source>
</evidence>
<evidence type="ECO:0000259" key="1">
    <source>
        <dbReference type="Pfam" id="PF02470"/>
    </source>
</evidence>
<dbReference type="AlphaFoldDB" id="A0A1W9ZDI5"/>
<evidence type="ECO:0000313" key="2">
    <source>
        <dbReference type="EMBL" id="ORA11981.1"/>
    </source>
</evidence>
<dbReference type="InterPro" id="IPR003399">
    <property type="entry name" value="Mce/MlaD"/>
</dbReference>
<proteinExistence type="predicted"/>
<gene>
    <name evidence="2" type="ORF">BST14_17805</name>
</gene>
<dbReference type="EMBL" id="MVHG01000048">
    <property type="protein sequence ID" value="ORA11981.1"/>
    <property type="molecule type" value="Genomic_DNA"/>
</dbReference>
<organism evidence="2 3">
    <name type="scientific">Mycobacterium arosiense ATCC BAA-1401 = DSM 45069</name>
    <dbReference type="NCBI Taxonomy" id="1265311"/>
    <lineage>
        <taxon>Bacteria</taxon>
        <taxon>Bacillati</taxon>
        <taxon>Actinomycetota</taxon>
        <taxon>Actinomycetes</taxon>
        <taxon>Mycobacteriales</taxon>
        <taxon>Mycobacteriaceae</taxon>
        <taxon>Mycobacterium</taxon>
        <taxon>Mycobacterium avium complex (MAC)</taxon>
    </lineage>
</organism>
<name>A0A1W9ZDI5_MYCAI</name>
<sequence>MPDTIGLYVGNPVTQMGYQIGKVKRITPDGDSVRVDFTVTERRSFPRDVKAVIRSTSILADRALELVGNPRPGPQLAAGDCIALNNSATPKSLSQIIGSATAFINTLSPADTTNIGDAVHVIDQAIGTNGSGVNTMLTKAARLLDSPDAAIGDIRSIIVNTAQLTATLKELRDPLKQILLDAQVTTKDIAAGAAGAARIVQSVVPIISAAADVEMSLGEEIQFTLDAVAVALRKLSAHAPRTMNLLNPVPWWINTLANHINNRQFEPLRYRPPLYRVRTPDGVAMCNIMNATAPGTCANVQGQPYAVDVALLQYVLTVASRR</sequence>
<feature type="domain" description="Mce/MlaD" evidence="1">
    <location>
        <begin position="2"/>
        <end position="67"/>
    </location>
</feature>
<reference evidence="2 3" key="1">
    <citation type="submission" date="2016-12" db="EMBL/GenBank/DDBJ databases">
        <title>The new phylogeny of genus Mycobacterium.</title>
        <authorList>
            <person name="Tortoli E."/>
            <person name="Trovato A."/>
            <person name="Cirillo D.M."/>
        </authorList>
    </citation>
    <scope>NUCLEOTIDE SEQUENCE [LARGE SCALE GENOMIC DNA]</scope>
    <source>
        <strain evidence="2 3">DSM 45069</strain>
    </source>
</reference>
<dbReference type="PANTHER" id="PTHR33371:SF4">
    <property type="entry name" value="INTERMEMBRANE PHOSPHOLIPID TRANSPORT SYSTEM BINDING PROTEIN MLAD"/>
    <property type="match status" value="1"/>
</dbReference>
<keyword evidence="3" id="KW-1185">Reference proteome</keyword>
<accession>A0A1W9ZDI5</accession>
<dbReference type="Pfam" id="PF02470">
    <property type="entry name" value="MlaD"/>
    <property type="match status" value="1"/>
</dbReference>
<protein>
    <submittedName>
        <fullName evidence="2">Mammalian cell entry protein</fullName>
    </submittedName>
</protein>
<dbReference type="Proteomes" id="UP000192707">
    <property type="component" value="Unassembled WGS sequence"/>
</dbReference>
<comment type="caution">
    <text evidence="2">The sequence shown here is derived from an EMBL/GenBank/DDBJ whole genome shotgun (WGS) entry which is preliminary data.</text>
</comment>
<dbReference type="PANTHER" id="PTHR33371">
    <property type="entry name" value="INTERMEMBRANE PHOSPHOLIPID TRANSPORT SYSTEM BINDING PROTEIN MLAD-RELATED"/>
    <property type="match status" value="1"/>
</dbReference>
<dbReference type="InterPro" id="IPR052336">
    <property type="entry name" value="MlaD_Phospholipid_Transporter"/>
</dbReference>